<sequence>MDNPFEAHFEEYYQGFMENTGEVLEEFRRMRTEDPDAVIAALMGVTFVQLLLSESGFLPEDLADTVEKYAFKFENALLKLAEEPKTE</sequence>
<reference evidence="2" key="1">
    <citation type="submission" date="2016-03" db="EMBL/GenBank/DDBJ databases">
        <authorList>
            <person name="Ploux O."/>
        </authorList>
    </citation>
    <scope>NUCLEOTIDE SEQUENCE [LARGE SCALE GENOMIC DNA]</scope>
</reference>
<organism evidence="1 2">
    <name type="scientific">Gordonia phage Yvonnetastic</name>
    <dbReference type="NCBI Taxonomy" id="1821566"/>
    <lineage>
        <taxon>Viruses</taxon>
        <taxon>Duplodnaviria</taxon>
        <taxon>Heunggongvirae</taxon>
        <taxon>Uroviricota</taxon>
        <taxon>Caudoviricetes</taxon>
        <taxon>Yvonnevirus</taxon>
        <taxon>Yvonnevirus yvonnetastic</taxon>
        <taxon>Gordonia virus Yvonnetastic</taxon>
    </lineage>
</organism>
<evidence type="ECO:0000313" key="1">
    <source>
        <dbReference type="EMBL" id="AMS02683.1"/>
    </source>
</evidence>
<keyword evidence="2" id="KW-1185">Reference proteome</keyword>
<name>A0A142K9A0_9CAUD</name>
<dbReference type="EMBL" id="KU963248">
    <property type="protein sequence ID" value="AMS02683.1"/>
    <property type="molecule type" value="Genomic_DNA"/>
</dbReference>
<dbReference type="KEGG" id="vg:29125101"/>
<proteinExistence type="predicted"/>
<accession>A0A142K9A0</accession>
<evidence type="ECO:0000313" key="2">
    <source>
        <dbReference type="Proteomes" id="UP000201371"/>
    </source>
</evidence>
<dbReference type="GeneID" id="29125101"/>
<dbReference type="RefSeq" id="YP_009301193.1">
    <property type="nucleotide sequence ID" value="NC_031230.1"/>
</dbReference>
<protein>
    <submittedName>
        <fullName evidence="1">Uncharacterized protein</fullName>
    </submittedName>
</protein>
<dbReference type="Proteomes" id="UP000201371">
    <property type="component" value="Segment"/>
</dbReference>
<gene>
    <name evidence="1" type="primary">139</name>
    <name evidence="1" type="ORF">SEA_YVONNETASTIC_139</name>
</gene>